<feature type="compositionally biased region" description="Basic and acidic residues" evidence="4">
    <location>
        <begin position="459"/>
        <end position="492"/>
    </location>
</feature>
<dbReference type="InterPro" id="IPR001781">
    <property type="entry name" value="Znf_LIM"/>
</dbReference>
<feature type="compositionally biased region" description="Basic and acidic residues" evidence="4">
    <location>
        <begin position="419"/>
        <end position="430"/>
    </location>
</feature>
<evidence type="ECO:0000256" key="3">
    <source>
        <dbReference type="PROSITE-ProRule" id="PRU00125"/>
    </source>
</evidence>
<dbReference type="AlphaFoldDB" id="A0A8H6FAV1"/>
<keyword evidence="2 3" id="KW-0862">Zinc</keyword>
<dbReference type="PROSITE" id="PS50023">
    <property type="entry name" value="LIM_DOMAIN_2"/>
    <property type="match status" value="2"/>
</dbReference>
<keyword evidence="1 3" id="KW-0479">Metal-binding</keyword>
<dbReference type="EMBL" id="JACCJB010000015">
    <property type="protein sequence ID" value="KAF6221014.1"/>
    <property type="molecule type" value="Genomic_DNA"/>
</dbReference>
<comment type="caution">
    <text evidence="6">The sequence shown here is derived from an EMBL/GenBank/DDBJ whole genome shotgun (WGS) entry which is preliminary data.</text>
</comment>
<evidence type="ECO:0000256" key="2">
    <source>
        <dbReference type="ARBA" id="ARBA00022833"/>
    </source>
</evidence>
<dbReference type="GeneID" id="59331107"/>
<feature type="compositionally biased region" description="Basic and acidic residues" evidence="4">
    <location>
        <begin position="513"/>
        <end position="526"/>
    </location>
</feature>
<dbReference type="PANTHER" id="PTHR24216:SF8">
    <property type="entry name" value="PAXILLIN, ISOFORM F"/>
    <property type="match status" value="1"/>
</dbReference>
<feature type="region of interest" description="Disordered" evidence="4">
    <location>
        <begin position="252"/>
        <end position="320"/>
    </location>
</feature>
<keyword evidence="7" id="KW-1185">Reference proteome</keyword>
<dbReference type="Gene3D" id="2.10.110.10">
    <property type="entry name" value="Cysteine Rich Protein"/>
    <property type="match status" value="3"/>
</dbReference>
<name>A0A8H6FAV1_9LECA</name>
<feature type="compositionally biased region" description="Low complexity" evidence="4">
    <location>
        <begin position="100"/>
        <end position="115"/>
    </location>
</feature>
<feature type="domain" description="LIM zinc-binding" evidence="5">
    <location>
        <begin position="767"/>
        <end position="843"/>
    </location>
</feature>
<protein>
    <recommendedName>
        <fullName evidence="5">LIM zinc-binding domain-containing protein</fullName>
    </recommendedName>
</protein>
<dbReference type="Proteomes" id="UP000593566">
    <property type="component" value="Unassembled WGS sequence"/>
</dbReference>
<dbReference type="SMART" id="SM00132">
    <property type="entry name" value="LIM"/>
    <property type="match status" value="3"/>
</dbReference>
<gene>
    <name evidence="6" type="ORF">HO133_002695</name>
</gene>
<dbReference type="Pfam" id="PF00412">
    <property type="entry name" value="LIM"/>
    <property type="match status" value="3"/>
</dbReference>
<feature type="region of interest" description="Disordered" evidence="4">
    <location>
        <begin position="1"/>
        <end position="140"/>
    </location>
</feature>
<feature type="domain" description="LIM zinc-binding" evidence="5">
    <location>
        <begin position="644"/>
        <end position="715"/>
    </location>
</feature>
<feature type="compositionally biased region" description="Polar residues" evidence="4">
    <location>
        <begin position="574"/>
        <end position="583"/>
    </location>
</feature>
<dbReference type="GO" id="GO:0046872">
    <property type="term" value="F:metal ion binding"/>
    <property type="evidence" value="ECO:0007669"/>
    <property type="project" value="UniProtKB-KW"/>
</dbReference>
<dbReference type="FunFam" id="2.10.110.10:FF:000077">
    <property type="entry name" value="LIM domain protein"/>
    <property type="match status" value="1"/>
</dbReference>
<dbReference type="SUPFAM" id="SSF57716">
    <property type="entry name" value="Glucocorticoid receptor-like (DNA-binding domain)"/>
    <property type="match status" value="2"/>
</dbReference>
<evidence type="ECO:0000259" key="5">
    <source>
        <dbReference type="PROSITE" id="PS50023"/>
    </source>
</evidence>
<dbReference type="GO" id="GO:0030695">
    <property type="term" value="F:GTPase regulator activity"/>
    <property type="evidence" value="ECO:0007669"/>
    <property type="project" value="UniProtKB-ARBA"/>
</dbReference>
<dbReference type="PROSITE" id="PS00478">
    <property type="entry name" value="LIM_DOMAIN_1"/>
    <property type="match status" value="2"/>
</dbReference>
<feature type="compositionally biased region" description="Polar residues" evidence="4">
    <location>
        <begin position="406"/>
        <end position="417"/>
    </location>
</feature>
<dbReference type="PANTHER" id="PTHR24216">
    <property type="entry name" value="PAXILLIN-RELATED"/>
    <property type="match status" value="1"/>
</dbReference>
<evidence type="ECO:0000313" key="7">
    <source>
        <dbReference type="Proteomes" id="UP000593566"/>
    </source>
</evidence>
<feature type="compositionally biased region" description="Basic and acidic residues" evidence="4">
    <location>
        <begin position="65"/>
        <end position="77"/>
    </location>
</feature>
<reference evidence="6 7" key="1">
    <citation type="journal article" date="2020" name="Genomics">
        <title>Complete, high-quality genomes from long-read metagenomic sequencing of two wolf lichen thalli reveals enigmatic genome architecture.</title>
        <authorList>
            <person name="McKenzie S.K."/>
            <person name="Walston R.F."/>
            <person name="Allen J.L."/>
        </authorList>
    </citation>
    <scope>NUCLEOTIDE SEQUENCE [LARGE SCALE GENOMIC DNA]</scope>
    <source>
        <strain evidence="6">WasteWater1</strain>
    </source>
</reference>
<dbReference type="RefSeq" id="XP_037150449.1">
    <property type="nucleotide sequence ID" value="XM_037293620.1"/>
</dbReference>
<feature type="compositionally biased region" description="Pro residues" evidence="4">
    <location>
        <begin position="591"/>
        <end position="605"/>
    </location>
</feature>
<evidence type="ECO:0000256" key="4">
    <source>
        <dbReference type="SAM" id="MobiDB-lite"/>
    </source>
</evidence>
<accession>A0A8H6FAV1</accession>
<feature type="compositionally biased region" description="Polar residues" evidence="4">
    <location>
        <begin position="432"/>
        <end position="441"/>
    </location>
</feature>
<sequence>MSLLHRSGHRDEYGNFGGIDVSTAPLDELANQPSAPKAPRRRSSGLKFFASSSSSNPPPAPSSHKKWEADYLKDLRVNRPARPGGSRPFPGRAATSTAEPFARASSALSFRPSSSTQQADPIMAPKHERSASALSHRRAQSDMPVADAALGQLRASVASRDFSASTISRAPPMTPSGAYRESGMRWMEKQEARSLREALEDMDLRDEAKIHAAAQDEASELVWKHRNQVSPQKNPDRLHSYKYHLEKGAHARSQSVGWHAEQGAVKGDSATSHRSASDTSNSSKGDSNLSQTTRNTVITFAEPEKPTEETQPYQQTAHAMWDSPQKKAYMSLEPGKLPRISGYRRSSGPRARDVSGGLFRNPKDKIYEEPDADRKTSEPAGSDQSRIPAPLVTKNRNPVSKDRTGSKSFFRSRTASAEDNMRVSRSEIHRNPPSQSHNPSYLKNPPASVKPGQVIANHAESHSDIPMVKDGKEIRSDDIRAATSMRMKERSPKLPSPTVVSNRPGRPIVSFEQDWKPKDTTKKEDSSLDGLSASPARLRFKPHMPASTASAPIVPTINVPVPPSIQVDEVPPSDSHSTPSISVSEAGIPTFSPPENPPTKRPLPTPSSRSRHSPANRPLPQHSSTTPVHSSKLHWTPSSRRATAQCAACALPIEGRIVSAASQRFHPHCFTCHHCAEPLECVAFYPEPDSARTARVERIEARLACQTHALPDEKEGETAADDGDSSLRFYCHLDYHELYSPRCRSCKTPIESEVVLACGGSWHVGHFFCAECGDPFDAKTPFVEKNGYAWKPVVEGGLSALGAEWHAECFCCVECGGHFEDGRFFTRENEEKPVKSINVPLQKIKGLHDSVKVEDSKTLTETDRLANESMDGRLDRLLSSATSALKK</sequence>
<feature type="region of interest" description="Disordered" evidence="4">
    <location>
        <begin position="332"/>
        <end position="537"/>
    </location>
</feature>
<evidence type="ECO:0000256" key="1">
    <source>
        <dbReference type="ARBA" id="ARBA00022723"/>
    </source>
</evidence>
<evidence type="ECO:0000313" key="6">
    <source>
        <dbReference type="EMBL" id="KAF6221014.1"/>
    </source>
</evidence>
<proteinExistence type="predicted"/>
<organism evidence="6 7">
    <name type="scientific">Letharia lupina</name>
    <dbReference type="NCBI Taxonomy" id="560253"/>
    <lineage>
        <taxon>Eukaryota</taxon>
        <taxon>Fungi</taxon>
        <taxon>Dikarya</taxon>
        <taxon>Ascomycota</taxon>
        <taxon>Pezizomycotina</taxon>
        <taxon>Lecanoromycetes</taxon>
        <taxon>OSLEUM clade</taxon>
        <taxon>Lecanoromycetidae</taxon>
        <taxon>Lecanorales</taxon>
        <taxon>Lecanorineae</taxon>
        <taxon>Parmeliaceae</taxon>
        <taxon>Letharia</taxon>
    </lineage>
</organism>
<keyword evidence="3" id="KW-0440">LIM domain</keyword>
<feature type="region of interest" description="Disordered" evidence="4">
    <location>
        <begin position="564"/>
        <end position="636"/>
    </location>
</feature>
<feature type="compositionally biased region" description="Polar residues" evidence="4">
    <location>
        <begin position="269"/>
        <end position="298"/>
    </location>
</feature>
<dbReference type="CDD" id="cd08368">
    <property type="entry name" value="LIM"/>
    <property type="match status" value="1"/>
</dbReference>
<feature type="compositionally biased region" description="Basic and acidic residues" evidence="4">
    <location>
        <begin position="361"/>
        <end position="377"/>
    </location>
</feature>